<dbReference type="AlphaFoldDB" id="A0A1S1QI84"/>
<evidence type="ECO:0000313" key="1">
    <source>
        <dbReference type="EMBL" id="OHV34483.1"/>
    </source>
</evidence>
<protein>
    <submittedName>
        <fullName evidence="1">Gamma carbonic anhydrase family protein</fullName>
    </submittedName>
</protein>
<dbReference type="PANTHER" id="PTHR13061:SF29">
    <property type="entry name" value="GAMMA CARBONIC ANHYDRASE-LIKE 1, MITOCHONDRIAL-RELATED"/>
    <property type="match status" value="1"/>
</dbReference>
<organism evidence="1 2">
    <name type="scientific">Parafrankia soli</name>
    <dbReference type="NCBI Taxonomy" id="2599596"/>
    <lineage>
        <taxon>Bacteria</taxon>
        <taxon>Bacillati</taxon>
        <taxon>Actinomycetota</taxon>
        <taxon>Actinomycetes</taxon>
        <taxon>Frankiales</taxon>
        <taxon>Frankiaceae</taxon>
        <taxon>Parafrankia</taxon>
    </lineage>
</organism>
<evidence type="ECO:0000313" key="2">
    <source>
        <dbReference type="Proteomes" id="UP000179769"/>
    </source>
</evidence>
<dbReference type="EMBL" id="MAXA01000136">
    <property type="protein sequence ID" value="OHV34483.1"/>
    <property type="molecule type" value="Genomic_DNA"/>
</dbReference>
<dbReference type="InterPro" id="IPR011004">
    <property type="entry name" value="Trimer_LpxA-like_sf"/>
</dbReference>
<dbReference type="InterPro" id="IPR001451">
    <property type="entry name" value="Hexapep"/>
</dbReference>
<dbReference type="RefSeq" id="WP_071062272.1">
    <property type="nucleotide sequence ID" value="NZ_MAXA01000136.1"/>
</dbReference>
<proteinExistence type="predicted"/>
<dbReference type="Pfam" id="PF00132">
    <property type="entry name" value="Hexapep"/>
    <property type="match status" value="2"/>
</dbReference>
<dbReference type="SUPFAM" id="SSF51161">
    <property type="entry name" value="Trimeric LpxA-like enzymes"/>
    <property type="match status" value="1"/>
</dbReference>
<comment type="caution">
    <text evidence="1">The sequence shown here is derived from an EMBL/GenBank/DDBJ whole genome shotgun (WGS) entry which is preliminary data.</text>
</comment>
<sequence>MIIIPFNGKSPKVAASALVADNVTLIGDVEIGEECSIWPGVVIRSDTTPIRIGNNVHIEENSVLHTSTHIEDNVMIGHNCTIEAFVGHDCMIGNTAALMPLSRVGAHCAIAAGSVVLEQVEIPEYRFAVGAPAKVHSKIDPGNPKHAMRLASTYLPTMRKVADEYRRQGIWSRA</sequence>
<accession>A0A1S1QI84</accession>
<gene>
    <name evidence="1" type="ORF">BBK14_15300</name>
</gene>
<name>A0A1S1QI84_9ACTN</name>
<reference evidence="2" key="1">
    <citation type="submission" date="2016-07" db="EMBL/GenBank/DDBJ databases">
        <title>Frankia sp. NRRL B-16219 Genome sequencing.</title>
        <authorList>
            <person name="Ghodhbane-Gtari F."/>
            <person name="Swanson E."/>
            <person name="Gueddou A."/>
            <person name="Louati M."/>
            <person name="Nouioui I."/>
            <person name="Hezbri K."/>
            <person name="Abebe-Akele F."/>
            <person name="Simpson S."/>
            <person name="Morris K."/>
            <person name="Thomas K."/>
            <person name="Gtari M."/>
            <person name="Tisa L.S."/>
        </authorList>
    </citation>
    <scope>NUCLEOTIDE SEQUENCE [LARGE SCALE GENOMIC DNA]</scope>
    <source>
        <strain evidence="2">NRRL B-16219</strain>
    </source>
</reference>
<dbReference type="Gene3D" id="2.160.10.10">
    <property type="entry name" value="Hexapeptide repeat proteins"/>
    <property type="match status" value="1"/>
</dbReference>
<dbReference type="OrthoDB" id="9803036at2"/>
<dbReference type="Proteomes" id="UP000179769">
    <property type="component" value="Unassembled WGS sequence"/>
</dbReference>
<dbReference type="InterPro" id="IPR050484">
    <property type="entry name" value="Transf_Hexapept/Carb_Anhydrase"/>
</dbReference>
<dbReference type="CDD" id="cd04645">
    <property type="entry name" value="LbH_gamma_CA_like"/>
    <property type="match status" value="1"/>
</dbReference>
<keyword evidence="2" id="KW-1185">Reference proteome</keyword>
<dbReference type="PANTHER" id="PTHR13061">
    <property type="entry name" value="DYNACTIN SUBUNIT P25"/>
    <property type="match status" value="1"/>
</dbReference>
<dbReference type="InterPro" id="IPR047324">
    <property type="entry name" value="LbH_gamma_CA-like"/>
</dbReference>